<feature type="compositionally biased region" description="Acidic residues" evidence="6">
    <location>
        <begin position="206"/>
        <end position="218"/>
    </location>
</feature>
<gene>
    <name evidence="7" type="ORF">ABIE13_001603</name>
</gene>
<feature type="region of interest" description="Disordered" evidence="6">
    <location>
        <begin position="196"/>
        <end position="218"/>
    </location>
</feature>
<keyword evidence="4" id="KW-0143">Chaperone</keyword>
<dbReference type="InterPro" id="IPR016154">
    <property type="entry name" value="Heat_shock_Hsp33_C"/>
</dbReference>
<dbReference type="Gene3D" id="3.55.30.10">
    <property type="entry name" value="Hsp33 domain"/>
    <property type="match status" value="1"/>
</dbReference>
<dbReference type="CDD" id="cd00498">
    <property type="entry name" value="Hsp33"/>
    <property type="match status" value="1"/>
</dbReference>
<evidence type="ECO:0000256" key="5">
    <source>
        <dbReference type="ARBA" id="ARBA00023284"/>
    </source>
</evidence>
<dbReference type="PANTHER" id="PTHR30111">
    <property type="entry name" value="33 KDA CHAPERONIN"/>
    <property type="match status" value="1"/>
</dbReference>
<sequence length="334" mass="36734">MSELHKFIFDGLPVRGQLVRLTDAWQEILRRRAANTQTGAYAPPVAELLGEMMAASVLMQGNIKFDGALVLQIFGDGPVKVAVAETQTDLRVRATASVVGNVDAGARLPEMVNLRGKGRCAITLDPSDRRDGRQPYQGVVPLQDADGRKLQSVSEMIELYMLQSEQLDTTIVLAADEQVACGLLIQRLPGQGQANLSQSNVAREDEQGDQGEGEGEEDDYQRISLLARSLKREELLELDTDTILRRLFWEESLLRFPPLAGEQGPRFACSCSRERVGVMLRGLGESEIESILAEQGQVEVGCDFCGQQQRFDAVDVARLFKPVQDLPPANPSIQ</sequence>
<evidence type="ECO:0000256" key="3">
    <source>
        <dbReference type="ARBA" id="ARBA00023157"/>
    </source>
</evidence>
<dbReference type="PIRSF" id="PIRSF005261">
    <property type="entry name" value="Heat_shock_Hsp33"/>
    <property type="match status" value="1"/>
</dbReference>
<evidence type="ECO:0000256" key="6">
    <source>
        <dbReference type="SAM" id="MobiDB-lite"/>
    </source>
</evidence>
<evidence type="ECO:0000256" key="4">
    <source>
        <dbReference type="ARBA" id="ARBA00023186"/>
    </source>
</evidence>
<accession>A0ABV2Q647</accession>
<dbReference type="InterPro" id="IPR000397">
    <property type="entry name" value="Heat_shock_Hsp33"/>
</dbReference>
<keyword evidence="2" id="KW-0862">Zinc</keyword>
<keyword evidence="3" id="KW-1015">Disulfide bond</keyword>
<keyword evidence="5" id="KW-0676">Redox-active center</keyword>
<dbReference type="Gene3D" id="1.10.287.480">
    <property type="entry name" value="helix hairpin bin"/>
    <property type="match status" value="1"/>
</dbReference>
<dbReference type="RefSeq" id="WP_354442574.1">
    <property type="nucleotide sequence ID" value="NZ_JBEPSH010000003.1"/>
</dbReference>
<evidence type="ECO:0000256" key="1">
    <source>
        <dbReference type="ARBA" id="ARBA00022490"/>
    </source>
</evidence>
<dbReference type="SUPFAM" id="SSF118352">
    <property type="entry name" value="HSP33 redox switch-like"/>
    <property type="match status" value="1"/>
</dbReference>
<dbReference type="Gene3D" id="3.90.1280.10">
    <property type="entry name" value="HSP33 redox switch-like"/>
    <property type="match status" value="1"/>
</dbReference>
<reference evidence="7 8" key="1">
    <citation type="submission" date="2024-06" db="EMBL/GenBank/DDBJ databases">
        <title>Sorghum-associated microbial communities from plants grown in Nebraska, USA.</title>
        <authorList>
            <person name="Schachtman D."/>
        </authorList>
    </citation>
    <scope>NUCLEOTIDE SEQUENCE [LARGE SCALE GENOMIC DNA]</scope>
    <source>
        <strain evidence="7 8">2709</strain>
    </source>
</reference>
<evidence type="ECO:0000313" key="7">
    <source>
        <dbReference type="EMBL" id="MET4576494.1"/>
    </source>
</evidence>
<organism evidence="7 8">
    <name type="scientific">Ottowia thiooxydans</name>
    <dbReference type="NCBI Taxonomy" id="219182"/>
    <lineage>
        <taxon>Bacteria</taxon>
        <taxon>Pseudomonadati</taxon>
        <taxon>Pseudomonadota</taxon>
        <taxon>Betaproteobacteria</taxon>
        <taxon>Burkholderiales</taxon>
        <taxon>Comamonadaceae</taxon>
        <taxon>Ottowia</taxon>
    </lineage>
</organism>
<evidence type="ECO:0000313" key="8">
    <source>
        <dbReference type="Proteomes" id="UP001549320"/>
    </source>
</evidence>
<protein>
    <submittedName>
        <fullName evidence="7">Molecular chaperone Hsp33</fullName>
    </submittedName>
</protein>
<dbReference type="InterPro" id="IPR016153">
    <property type="entry name" value="Heat_shock_Hsp33_N"/>
</dbReference>
<comment type="caution">
    <text evidence="7">The sequence shown here is derived from an EMBL/GenBank/DDBJ whole genome shotgun (WGS) entry which is preliminary data.</text>
</comment>
<dbReference type="EMBL" id="JBEPSH010000003">
    <property type="protein sequence ID" value="MET4576494.1"/>
    <property type="molecule type" value="Genomic_DNA"/>
</dbReference>
<dbReference type="Pfam" id="PF01430">
    <property type="entry name" value="HSP33"/>
    <property type="match status" value="1"/>
</dbReference>
<evidence type="ECO:0000256" key="2">
    <source>
        <dbReference type="ARBA" id="ARBA00022833"/>
    </source>
</evidence>
<keyword evidence="8" id="KW-1185">Reference proteome</keyword>
<name>A0ABV2Q647_9BURK</name>
<dbReference type="InterPro" id="IPR023212">
    <property type="entry name" value="Hsp33_helix_hairpin_bin_dom_sf"/>
</dbReference>
<proteinExistence type="predicted"/>
<dbReference type="PANTHER" id="PTHR30111:SF1">
    <property type="entry name" value="33 KDA CHAPERONIN"/>
    <property type="match status" value="1"/>
</dbReference>
<dbReference type="SUPFAM" id="SSF64397">
    <property type="entry name" value="Hsp33 domain"/>
    <property type="match status" value="1"/>
</dbReference>
<keyword evidence="1" id="KW-0963">Cytoplasm</keyword>
<dbReference type="Proteomes" id="UP001549320">
    <property type="component" value="Unassembled WGS sequence"/>
</dbReference>